<name>A0A1Y2A0W7_9PLEO</name>
<proteinExistence type="predicted"/>
<feature type="compositionally biased region" description="Basic and acidic residues" evidence="1">
    <location>
        <begin position="443"/>
        <end position="455"/>
    </location>
</feature>
<dbReference type="OrthoDB" id="2351940at2759"/>
<dbReference type="AlphaFoldDB" id="A0A1Y2A0W7"/>
<dbReference type="Proteomes" id="UP000193144">
    <property type="component" value="Unassembled WGS sequence"/>
</dbReference>
<comment type="caution">
    <text evidence="2">The sequence shown here is derived from an EMBL/GenBank/DDBJ whole genome shotgun (WGS) entry which is preliminary data.</text>
</comment>
<feature type="compositionally biased region" description="Basic and acidic residues" evidence="1">
    <location>
        <begin position="37"/>
        <end position="58"/>
    </location>
</feature>
<dbReference type="EMBL" id="MCFA01000020">
    <property type="protein sequence ID" value="ORY16173.1"/>
    <property type="molecule type" value="Genomic_DNA"/>
</dbReference>
<gene>
    <name evidence="2" type="ORF">BCR34DRAFT_597966</name>
</gene>
<dbReference type="STRING" id="1231657.A0A1Y2A0W7"/>
<sequence>MPPRAPPSPTRPTSSFSFMSGNFDFPHASTSPPPYHEQFRDHLVRRQEEAQAAREHAAASDQDEEAVMMPHRRPRGEPPRRRPLRRSLPGERESRDTANALRRITLPPPSTTVRPRATPSERYLRRSYARVRDQRQANMRGDSPDALDSLSDGSNHDAPANARTRPRSPSGDVDTQRRQTKRRKLDHDADNAQTTGGFRYGYNGQVVPGRLRMEVVSCDGGEYEKYSSNGLYSIHNVLKNDKSVYCSESSRCNLLLKHTGETPFALEKIVIRTPDRGFTAPVQEGLIFVSMSSDELINGTTGYKIEYESPSPRPSVAPSSSADQHISLQEAVEDPYIWEHSRLGRQEAMEEQIERLRLRNRTLRRRVASSVWHSGSGRHREDSASADNHDDPFGEACDYPVDQSFATAAGISAPTPPPFTITTESDEESDDQEEMPSAAIMADRMRRESRWRSDSGDDDDDLLYRFPPPRRAFALGDSMENSAARRRREFRDHEPIRATRLSAPSRIEPKEDISDGSGWIAAHAKFFIAKSKNKITIKFHPAVSGKFVLLKLWSPTHDGNIDIENVQFHGYSGPRYFPAQQVR</sequence>
<reference evidence="2 3" key="1">
    <citation type="submission" date="2016-07" db="EMBL/GenBank/DDBJ databases">
        <title>Pervasive Adenine N6-methylation of Active Genes in Fungi.</title>
        <authorList>
            <consortium name="DOE Joint Genome Institute"/>
            <person name="Mondo S.J."/>
            <person name="Dannebaum R.O."/>
            <person name="Kuo R.C."/>
            <person name="Labutti K."/>
            <person name="Haridas S."/>
            <person name="Kuo A."/>
            <person name="Salamov A."/>
            <person name="Ahrendt S.R."/>
            <person name="Lipzen A."/>
            <person name="Sullivan W."/>
            <person name="Andreopoulos W.B."/>
            <person name="Clum A."/>
            <person name="Lindquist E."/>
            <person name="Daum C."/>
            <person name="Ramamoorthy G.K."/>
            <person name="Gryganskyi A."/>
            <person name="Culley D."/>
            <person name="Magnuson J.K."/>
            <person name="James T.Y."/>
            <person name="O'Malley M.A."/>
            <person name="Stajich J.E."/>
            <person name="Spatafora J.W."/>
            <person name="Visel A."/>
            <person name="Grigoriev I.V."/>
        </authorList>
    </citation>
    <scope>NUCLEOTIDE SEQUENCE [LARGE SCALE GENOMIC DNA]</scope>
    <source>
        <strain evidence="2 3">CBS 115471</strain>
    </source>
</reference>
<feature type="compositionally biased region" description="Basic and acidic residues" evidence="1">
    <location>
        <begin position="378"/>
        <end position="390"/>
    </location>
</feature>
<feature type="region of interest" description="Disordered" evidence="1">
    <location>
        <begin position="408"/>
        <end position="463"/>
    </location>
</feature>
<evidence type="ECO:0000313" key="2">
    <source>
        <dbReference type="EMBL" id="ORY16173.1"/>
    </source>
</evidence>
<accession>A0A1Y2A0W7</accession>
<feature type="compositionally biased region" description="Pro residues" evidence="1">
    <location>
        <begin position="1"/>
        <end position="10"/>
    </location>
</feature>
<feature type="compositionally biased region" description="Low complexity" evidence="1">
    <location>
        <begin position="11"/>
        <end position="20"/>
    </location>
</feature>
<keyword evidence="3" id="KW-1185">Reference proteome</keyword>
<evidence type="ECO:0000256" key="1">
    <source>
        <dbReference type="SAM" id="MobiDB-lite"/>
    </source>
</evidence>
<evidence type="ECO:0000313" key="3">
    <source>
        <dbReference type="Proteomes" id="UP000193144"/>
    </source>
</evidence>
<organism evidence="2 3">
    <name type="scientific">Clohesyomyces aquaticus</name>
    <dbReference type="NCBI Taxonomy" id="1231657"/>
    <lineage>
        <taxon>Eukaryota</taxon>
        <taxon>Fungi</taxon>
        <taxon>Dikarya</taxon>
        <taxon>Ascomycota</taxon>
        <taxon>Pezizomycotina</taxon>
        <taxon>Dothideomycetes</taxon>
        <taxon>Pleosporomycetidae</taxon>
        <taxon>Pleosporales</taxon>
        <taxon>Lindgomycetaceae</taxon>
        <taxon>Clohesyomyces</taxon>
    </lineage>
</organism>
<protein>
    <submittedName>
        <fullName evidence="2">Uncharacterized protein</fullName>
    </submittedName>
</protein>
<feature type="region of interest" description="Disordered" evidence="1">
    <location>
        <begin position="304"/>
        <end position="324"/>
    </location>
</feature>
<feature type="region of interest" description="Disordered" evidence="1">
    <location>
        <begin position="1"/>
        <end position="197"/>
    </location>
</feature>
<feature type="region of interest" description="Disordered" evidence="1">
    <location>
        <begin position="369"/>
        <end position="390"/>
    </location>
</feature>
<feature type="compositionally biased region" description="Acidic residues" evidence="1">
    <location>
        <begin position="424"/>
        <end position="434"/>
    </location>
</feature>